<sequence>MGSVPPVATPSPPADGEAASPTVWNLRPSVCSWFQPKSDAEQVAEQVETSPVEVEEEPPDPLRMALTEMSKAVNALLVDYACSDETIDYDASSPCQGDPEECSLVVAGNATIEEVPNLQEKCDVPLQEKCDEPLQEKCDGPLPEKCDERLPEKCDEPLPEMRDVLTINICEDLPKVKALCDEADASDICNVIQNNLEQETYPDTEQKDLDALSQNQLGAIYRQLSTAREEILLHNEKATRSAQFQHKVSDGMIGAINKQLEHVREQLKLHFMQVSPLGGLHEGS</sequence>
<gene>
    <name evidence="2" type="ORF">NSCI0253_LOCUS25226</name>
</gene>
<reference evidence="2" key="1">
    <citation type="submission" date="2021-01" db="EMBL/GenBank/DDBJ databases">
        <authorList>
            <person name="Corre E."/>
            <person name="Pelletier E."/>
            <person name="Niang G."/>
            <person name="Scheremetjew M."/>
            <person name="Finn R."/>
            <person name="Kale V."/>
            <person name="Holt S."/>
            <person name="Cochrane G."/>
            <person name="Meng A."/>
            <person name="Brown T."/>
            <person name="Cohen L."/>
        </authorList>
    </citation>
    <scope>NUCLEOTIDE SEQUENCE</scope>
</reference>
<dbReference type="AlphaFoldDB" id="A0A7S1F904"/>
<evidence type="ECO:0000313" key="2">
    <source>
        <dbReference type="EMBL" id="CAD8850876.1"/>
    </source>
</evidence>
<evidence type="ECO:0000256" key="1">
    <source>
        <dbReference type="SAM" id="MobiDB-lite"/>
    </source>
</evidence>
<protein>
    <submittedName>
        <fullName evidence="2">Uncharacterized protein</fullName>
    </submittedName>
</protein>
<accession>A0A7S1F904</accession>
<name>A0A7S1F904_NOCSC</name>
<feature type="region of interest" description="Disordered" evidence="1">
    <location>
        <begin position="1"/>
        <end position="21"/>
    </location>
</feature>
<dbReference type="EMBL" id="HBFQ01035760">
    <property type="protein sequence ID" value="CAD8850876.1"/>
    <property type="molecule type" value="Transcribed_RNA"/>
</dbReference>
<proteinExistence type="predicted"/>
<organism evidence="2">
    <name type="scientific">Noctiluca scintillans</name>
    <name type="common">Sea sparkle</name>
    <name type="synonym">Red tide dinoflagellate</name>
    <dbReference type="NCBI Taxonomy" id="2966"/>
    <lineage>
        <taxon>Eukaryota</taxon>
        <taxon>Sar</taxon>
        <taxon>Alveolata</taxon>
        <taxon>Dinophyceae</taxon>
        <taxon>Noctilucales</taxon>
        <taxon>Noctilucaceae</taxon>
        <taxon>Noctiluca</taxon>
    </lineage>
</organism>